<evidence type="ECO:0000259" key="15">
    <source>
        <dbReference type="PROSITE" id="PS50127"/>
    </source>
</evidence>
<dbReference type="GO" id="GO:0043066">
    <property type="term" value="P:negative regulation of apoptotic process"/>
    <property type="evidence" value="ECO:0007669"/>
    <property type="project" value="TreeGrafter"/>
</dbReference>
<keyword evidence="8" id="KW-0833">Ubl conjugation pathway</keyword>
<dbReference type="STRING" id="602072.A0A1R3RAS1"/>
<dbReference type="AlphaFoldDB" id="A0A1R3RAS1"/>
<dbReference type="GO" id="GO:0006915">
    <property type="term" value="P:apoptotic process"/>
    <property type="evidence" value="ECO:0007669"/>
    <property type="project" value="UniProtKB-KW"/>
</dbReference>
<dbReference type="PANTHER" id="PTHR46116:SF26">
    <property type="entry name" value="UBIQUITIN-CONJUGATING ENZYME E2 Z"/>
    <property type="match status" value="1"/>
</dbReference>
<keyword evidence="10" id="KW-0539">Nucleus</keyword>
<dbReference type="Pfam" id="PF00179">
    <property type="entry name" value="UQ_con"/>
    <property type="match status" value="2"/>
</dbReference>
<evidence type="ECO:0000256" key="3">
    <source>
        <dbReference type="ARBA" id="ARBA00012486"/>
    </source>
</evidence>
<sequence>MMSDQAILRITREIKQIQQGADLSLVVSYEDSDIRNVRALILGPPDTPYQFGFFEFLVKFGREYPTEPPTVRALTTNGGQTRFNPNIYASGRICLSILGTWRGEPGEQWSSAQCLESILISIQSLMSSNPYENEPGYESSNSSTDKQNMEVYVAKIRHETIRLAVIEPLESSLNIVPGRDMDSLASRSSESDDQLLYEDDRPSFEPFADFRKRRFLWYYEPYMQSIAIAEAEHSCKAKFQRMPFETNGNSMDGHFNYPEMRRRMIVIKDMILDETHSWAGEGLIAKEQEWGIAASLQRQYEQIVENLKRQRNITVDLHLLDENPFVWKLTYFGRPMTHLDGGMFKVLIHLSPRFPEEQPRVFMETHFYHIRVSKERVLCYVPKRTDEMRHHVEGIIASLEEEHPPFDPRTTVNPEATKLFWGTPEDRKKYNRELRRSVERTMEA</sequence>
<keyword evidence="7" id="KW-0547">Nucleotide-binding</keyword>
<feature type="domain" description="UBC core" evidence="15">
    <location>
        <begin position="5"/>
        <end position="165"/>
    </location>
</feature>
<proteinExistence type="predicted"/>
<evidence type="ECO:0000256" key="13">
    <source>
        <dbReference type="ARBA" id="ARBA00042316"/>
    </source>
</evidence>
<evidence type="ECO:0000256" key="2">
    <source>
        <dbReference type="ARBA" id="ARBA00004496"/>
    </source>
</evidence>
<evidence type="ECO:0000256" key="12">
    <source>
        <dbReference type="ARBA" id="ARBA00041798"/>
    </source>
</evidence>
<keyword evidence="17" id="KW-1185">Reference proteome</keyword>
<dbReference type="GO" id="GO:0005634">
    <property type="term" value="C:nucleus"/>
    <property type="evidence" value="ECO:0007669"/>
    <property type="project" value="UniProtKB-SubCell"/>
</dbReference>
<dbReference type="OMA" id="SKLFWGS"/>
<evidence type="ECO:0000256" key="14">
    <source>
        <dbReference type="ARBA" id="ARBA00042401"/>
    </source>
</evidence>
<evidence type="ECO:0000256" key="1">
    <source>
        <dbReference type="ARBA" id="ARBA00004123"/>
    </source>
</evidence>
<evidence type="ECO:0000256" key="7">
    <source>
        <dbReference type="ARBA" id="ARBA00022741"/>
    </source>
</evidence>
<comment type="subcellular location">
    <subcellularLocation>
        <location evidence="2">Cytoplasm</location>
    </subcellularLocation>
    <subcellularLocation>
        <location evidence="1">Nucleus</location>
    </subcellularLocation>
</comment>
<dbReference type="GO" id="GO:0004869">
    <property type="term" value="F:cysteine-type endopeptidase inhibitor activity"/>
    <property type="evidence" value="ECO:0007669"/>
    <property type="project" value="TreeGrafter"/>
</dbReference>
<evidence type="ECO:0000256" key="8">
    <source>
        <dbReference type="ARBA" id="ARBA00022786"/>
    </source>
</evidence>
<feature type="domain" description="UBC core" evidence="15">
    <location>
        <begin position="291"/>
        <end position="443"/>
    </location>
</feature>
<dbReference type="CDD" id="cd23809">
    <property type="entry name" value="UBCc_UBE2Z"/>
    <property type="match status" value="1"/>
</dbReference>
<dbReference type="SMART" id="SM00212">
    <property type="entry name" value="UBCc"/>
    <property type="match status" value="1"/>
</dbReference>
<evidence type="ECO:0000256" key="9">
    <source>
        <dbReference type="ARBA" id="ARBA00022840"/>
    </source>
</evidence>
<dbReference type="InterPro" id="IPR000608">
    <property type="entry name" value="UBC"/>
</dbReference>
<gene>
    <name evidence="16" type="ORF">ASPCADRAFT_154471</name>
</gene>
<dbReference type="CDD" id="cd00195">
    <property type="entry name" value="UBCc_UEV"/>
    <property type="match status" value="1"/>
</dbReference>
<evidence type="ECO:0000256" key="6">
    <source>
        <dbReference type="ARBA" id="ARBA00022703"/>
    </source>
</evidence>
<keyword evidence="4" id="KW-0963">Cytoplasm</keyword>
<dbReference type="EC" id="2.3.2.23" evidence="3"/>
<evidence type="ECO:0000313" key="16">
    <source>
        <dbReference type="EMBL" id="OOF91553.1"/>
    </source>
</evidence>
<evidence type="ECO:0000256" key="4">
    <source>
        <dbReference type="ARBA" id="ARBA00022490"/>
    </source>
</evidence>
<dbReference type="PROSITE" id="PS50127">
    <property type="entry name" value="UBC_2"/>
    <property type="match status" value="2"/>
</dbReference>
<evidence type="ECO:0000313" key="17">
    <source>
        <dbReference type="Proteomes" id="UP000188318"/>
    </source>
</evidence>
<dbReference type="EMBL" id="KV907510">
    <property type="protein sequence ID" value="OOF91553.1"/>
    <property type="molecule type" value="Genomic_DNA"/>
</dbReference>
<organism evidence="16 17">
    <name type="scientific">Aspergillus carbonarius (strain ITEM 5010)</name>
    <dbReference type="NCBI Taxonomy" id="602072"/>
    <lineage>
        <taxon>Eukaryota</taxon>
        <taxon>Fungi</taxon>
        <taxon>Dikarya</taxon>
        <taxon>Ascomycota</taxon>
        <taxon>Pezizomycotina</taxon>
        <taxon>Eurotiomycetes</taxon>
        <taxon>Eurotiomycetidae</taxon>
        <taxon>Eurotiales</taxon>
        <taxon>Aspergillaceae</taxon>
        <taxon>Aspergillus</taxon>
        <taxon>Aspergillus subgen. Circumdati</taxon>
    </lineage>
</organism>
<keyword evidence="6" id="KW-0053">Apoptosis</keyword>
<keyword evidence="9" id="KW-0067">ATP-binding</keyword>
<dbReference type="PANTHER" id="PTHR46116">
    <property type="entry name" value="(E3-INDEPENDENT) E2 UBIQUITIN-CONJUGATING ENZYME"/>
    <property type="match status" value="1"/>
</dbReference>
<dbReference type="SUPFAM" id="SSF54495">
    <property type="entry name" value="UBC-like"/>
    <property type="match status" value="2"/>
</dbReference>
<dbReference type="GO" id="GO:0005524">
    <property type="term" value="F:ATP binding"/>
    <property type="evidence" value="ECO:0007669"/>
    <property type="project" value="UniProtKB-KW"/>
</dbReference>
<evidence type="ECO:0000256" key="11">
    <source>
        <dbReference type="ARBA" id="ARBA00039894"/>
    </source>
</evidence>
<evidence type="ECO:0000256" key="5">
    <source>
        <dbReference type="ARBA" id="ARBA00022679"/>
    </source>
</evidence>
<protein>
    <recommendedName>
        <fullName evidence="11">Ubiquitin-conjugating enzyme E2 Z</fullName>
        <ecNumber evidence="3">2.3.2.23</ecNumber>
    </recommendedName>
    <alternativeName>
        <fullName evidence="12">E2 ubiquitin-conjugating enzyme Z</fullName>
    </alternativeName>
    <alternativeName>
        <fullName evidence="14">Ubiquitin carrier protein Z</fullName>
    </alternativeName>
    <alternativeName>
        <fullName evidence="13">Ubiquitin-protein ligase Z</fullName>
    </alternativeName>
</protein>
<dbReference type="Proteomes" id="UP000188318">
    <property type="component" value="Unassembled WGS sequence"/>
</dbReference>
<dbReference type="VEuPathDB" id="FungiDB:ASPCADRAFT_154471"/>
<name>A0A1R3RAS1_ASPC5</name>
<dbReference type="GO" id="GO:0061631">
    <property type="term" value="F:ubiquitin conjugating enzyme activity"/>
    <property type="evidence" value="ECO:0007669"/>
    <property type="project" value="UniProtKB-EC"/>
</dbReference>
<dbReference type="OrthoDB" id="1926878at2759"/>
<dbReference type="Gene3D" id="3.10.110.10">
    <property type="entry name" value="Ubiquitin Conjugating Enzyme"/>
    <property type="match status" value="2"/>
</dbReference>
<evidence type="ECO:0000256" key="10">
    <source>
        <dbReference type="ARBA" id="ARBA00023242"/>
    </source>
</evidence>
<dbReference type="GO" id="GO:0005737">
    <property type="term" value="C:cytoplasm"/>
    <property type="evidence" value="ECO:0007669"/>
    <property type="project" value="UniProtKB-SubCell"/>
</dbReference>
<accession>A0A1R3RAS1</accession>
<keyword evidence="5" id="KW-0808">Transferase</keyword>
<dbReference type="InterPro" id="IPR016135">
    <property type="entry name" value="UBQ-conjugating_enzyme/RWD"/>
</dbReference>
<reference evidence="17" key="1">
    <citation type="journal article" date="2017" name="Genome Biol.">
        <title>Comparative genomics reveals high biological diversity and specific adaptations in the industrially and medically important fungal genus Aspergillus.</title>
        <authorList>
            <person name="de Vries R.P."/>
            <person name="Riley R."/>
            <person name="Wiebenga A."/>
            <person name="Aguilar-Osorio G."/>
            <person name="Amillis S."/>
            <person name="Uchima C.A."/>
            <person name="Anderluh G."/>
            <person name="Asadollahi M."/>
            <person name="Askin M."/>
            <person name="Barry K."/>
            <person name="Battaglia E."/>
            <person name="Bayram O."/>
            <person name="Benocci T."/>
            <person name="Braus-Stromeyer S.A."/>
            <person name="Caldana C."/>
            <person name="Canovas D."/>
            <person name="Cerqueira G.C."/>
            <person name="Chen F."/>
            <person name="Chen W."/>
            <person name="Choi C."/>
            <person name="Clum A."/>
            <person name="Dos Santos R.A."/>
            <person name="Damasio A.R."/>
            <person name="Diallinas G."/>
            <person name="Emri T."/>
            <person name="Fekete E."/>
            <person name="Flipphi M."/>
            <person name="Freyberg S."/>
            <person name="Gallo A."/>
            <person name="Gournas C."/>
            <person name="Habgood R."/>
            <person name="Hainaut M."/>
            <person name="Harispe M.L."/>
            <person name="Henrissat B."/>
            <person name="Hilden K.S."/>
            <person name="Hope R."/>
            <person name="Hossain A."/>
            <person name="Karabika E."/>
            <person name="Karaffa L."/>
            <person name="Karanyi Z."/>
            <person name="Krasevec N."/>
            <person name="Kuo A."/>
            <person name="Kusch H."/>
            <person name="LaButti K."/>
            <person name="Lagendijk E.L."/>
            <person name="Lapidus A."/>
            <person name="Levasseur A."/>
            <person name="Lindquist E."/>
            <person name="Lipzen A."/>
            <person name="Logrieco A.F."/>
            <person name="MacCabe A."/>
            <person name="Maekelae M.R."/>
            <person name="Malavazi I."/>
            <person name="Melin P."/>
            <person name="Meyer V."/>
            <person name="Mielnichuk N."/>
            <person name="Miskei M."/>
            <person name="Molnar A.P."/>
            <person name="Mule G."/>
            <person name="Ngan C.Y."/>
            <person name="Orejas M."/>
            <person name="Orosz E."/>
            <person name="Ouedraogo J.P."/>
            <person name="Overkamp K.M."/>
            <person name="Park H.-S."/>
            <person name="Perrone G."/>
            <person name="Piumi F."/>
            <person name="Punt P.J."/>
            <person name="Ram A.F."/>
            <person name="Ramon A."/>
            <person name="Rauscher S."/>
            <person name="Record E."/>
            <person name="Riano-Pachon D.M."/>
            <person name="Robert V."/>
            <person name="Roehrig J."/>
            <person name="Ruller R."/>
            <person name="Salamov A."/>
            <person name="Salih N.S."/>
            <person name="Samson R.A."/>
            <person name="Sandor E."/>
            <person name="Sanguinetti M."/>
            <person name="Schuetze T."/>
            <person name="Sepcic K."/>
            <person name="Shelest E."/>
            <person name="Sherlock G."/>
            <person name="Sophianopoulou V."/>
            <person name="Squina F.M."/>
            <person name="Sun H."/>
            <person name="Susca A."/>
            <person name="Todd R.B."/>
            <person name="Tsang A."/>
            <person name="Unkles S.E."/>
            <person name="van de Wiele N."/>
            <person name="van Rossen-Uffink D."/>
            <person name="Oliveira J.V."/>
            <person name="Vesth T.C."/>
            <person name="Visser J."/>
            <person name="Yu J.-H."/>
            <person name="Zhou M."/>
            <person name="Andersen M.R."/>
            <person name="Archer D.B."/>
            <person name="Baker S.E."/>
            <person name="Benoit I."/>
            <person name="Brakhage A.A."/>
            <person name="Braus G.H."/>
            <person name="Fischer R."/>
            <person name="Frisvad J.C."/>
            <person name="Goldman G.H."/>
            <person name="Houbraken J."/>
            <person name="Oakley B."/>
            <person name="Pocsi I."/>
            <person name="Scazzocchio C."/>
            <person name="Seiboth B."/>
            <person name="vanKuyk P.A."/>
            <person name="Wortman J."/>
            <person name="Dyer P.S."/>
            <person name="Grigoriev I.V."/>
        </authorList>
    </citation>
    <scope>NUCLEOTIDE SEQUENCE [LARGE SCALE GENOMIC DNA]</scope>
    <source>
        <strain evidence="17">ITEM 5010</strain>
    </source>
</reference>